<dbReference type="SMART" id="SM00181">
    <property type="entry name" value="EGF"/>
    <property type="match status" value="1"/>
</dbReference>
<keyword evidence="1" id="KW-1015">Disulfide bond</keyword>
<dbReference type="AlphaFoldDB" id="A0A814ZAK8"/>
<dbReference type="PROSITE" id="PS01186">
    <property type="entry name" value="EGF_2"/>
    <property type="match status" value="1"/>
</dbReference>
<dbReference type="PROSITE" id="PS51257">
    <property type="entry name" value="PROKAR_LIPOPROTEIN"/>
    <property type="match status" value="1"/>
</dbReference>
<evidence type="ECO:0000256" key="2">
    <source>
        <dbReference type="SAM" id="SignalP"/>
    </source>
</evidence>
<gene>
    <name evidence="4" type="ORF">IZO911_LOCUS30765</name>
</gene>
<feature type="signal peptide" evidence="2">
    <location>
        <begin position="1"/>
        <end position="34"/>
    </location>
</feature>
<evidence type="ECO:0000259" key="3">
    <source>
        <dbReference type="PROSITE" id="PS50026"/>
    </source>
</evidence>
<dbReference type="InterPro" id="IPR000742">
    <property type="entry name" value="EGF"/>
</dbReference>
<name>A0A814ZAK8_9BILA</name>
<dbReference type="EMBL" id="CAJNOE010000487">
    <property type="protein sequence ID" value="CAF1240473.1"/>
    <property type="molecule type" value="Genomic_DNA"/>
</dbReference>
<comment type="caution">
    <text evidence="1">Lacks conserved residue(s) required for the propagation of feature annotation.</text>
</comment>
<accession>A0A814ZAK8</accession>
<dbReference type="Gene3D" id="2.10.25.10">
    <property type="entry name" value="Laminin"/>
    <property type="match status" value="1"/>
</dbReference>
<feature type="domain" description="EGF-like" evidence="3">
    <location>
        <begin position="147"/>
        <end position="179"/>
    </location>
</feature>
<comment type="caution">
    <text evidence="4">The sequence shown here is derived from an EMBL/GenBank/DDBJ whole genome shotgun (WGS) entry which is preliminary data.</text>
</comment>
<evidence type="ECO:0000256" key="1">
    <source>
        <dbReference type="PROSITE-ProRule" id="PRU00076"/>
    </source>
</evidence>
<dbReference type="PROSITE" id="PS00022">
    <property type="entry name" value="EGF_1"/>
    <property type="match status" value="1"/>
</dbReference>
<keyword evidence="2" id="KW-0732">Signal</keyword>
<sequence length="371" mass="42485">MAHVKLPRYERPSKCHLFVLSFLVIACTLQQAISAPNGSIGVKSVSSIEATGANGRRRRRRDLQCDKTDRSGVAIVFDVALNYPRSLPCQTLACQISLFTSIHEKFNTQSSVNITADDGSNLSVDLCHVQSYPNGNNNNQNSPSGIVIEPCSVVCQNGGYCTGPTTCACTAGWSGDTCTIGNLYALMAVKTVVRVQLLVTVHARSVGVSFQPQSFQPQQFQPQSFQPQQFQPQSFQPQQFQPQSFQPQQFQPQSFQQQPFQPRRFQLQSLQLRRFQPQSFQPQQFQPQSFQLRRFQPQSFQLQQFQPQSFQLRRFQPQSFQPQQFQPQSFQLRRFQPQSFQPQQFQPQSFQLRRFQPQSFQLQLHKFDKSS</sequence>
<protein>
    <recommendedName>
        <fullName evidence="3">EGF-like domain-containing protein</fullName>
    </recommendedName>
</protein>
<feature type="disulfide bond" evidence="1">
    <location>
        <begin position="151"/>
        <end position="161"/>
    </location>
</feature>
<evidence type="ECO:0000313" key="5">
    <source>
        <dbReference type="Proteomes" id="UP000663860"/>
    </source>
</evidence>
<dbReference type="Proteomes" id="UP000663860">
    <property type="component" value="Unassembled WGS sequence"/>
</dbReference>
<proteinExistence type="predicted"/>
<feature type="chain" id="PRO_5032363563" description="EGF-like domain-containing protein" evidence="2">
    <location>
        <begin position="35"/>
        <end position="371"/>
    </location>
</feature>
<keyword evidence="1" id="KW-0245">EGF-like domain</keyword>
<dbReference type="PROSITE" id="PS50026">
    <property type="entry name" value="EGF_3"/>
    <property type="match status" value="1"/>
</dbReference>
<organism evidence="4 5">
    <name type="scientific">Adineta steineri</name>
    <dbReference type="NCBI Taxonomy" id="433720"/>
    <lineage>
        <taxon>Eukaryota</taxon>
        <taxon>Metazoa</taxon>
        <taxon>Spiralia</taxon>
        <taxon>Gnathifera</taxon>
        <taxon>Rotifera</taxon>
        <taxon>Eurotatoria</taxon>
        <taxon>Bdelloidea</taxon>
        <taxon>Adinetida</taxon>
        <taxon>Adinetidae</taxon>
        <taxon>Adineta</taxon>
    </lineage>
</organism>
<feature type="disulfide bond" evidence="1">
    <location>
        <begin position="169"/>
        <end position="178"/>
    </location>
</feature>
<evidence type="ECO:0000313" key="4">
    <source>
        <dbReference type="EMBL" id="CAF1240473.1"/>
    </source>
</evidence>
<reference evidence="4" key="1">
    <citation type="submission" date="2021-02" db="EMBL/GenBank/DDBJ databases">
        <authorList>
            <person name="Nowell W R."/>
        </authorList>
    </citation>
    <scope>NUCLEOTIDE SEQUENCE</scope>
</reference>